<reference evidence="2" key="1">
    <citation type="submission" date="2023-01" db="EMBL/GenBank/DDBJ databases">
        <title>The diversity of Class Acidimicrobiia in South China Sea sediment environments and the proposal of Iamia marina sp. nov., a novel species of the genus Iamia.</title>
        <authorList>
            <person name="He Y."/>
            <person name="Tian X."/>
        </authorList>
    </citation>
    <scope>NUCLEOTIDE SEQUENCE</scope>
    <source>
        <strain evidence="2">DSM 19957</strain>
    </source>
</reference>
<dbReference type="KEGG" id="ima:PO878_03910"/>
<feature type="coiled-coil region" evidence="1">
    <location>
        <begin position="11"/>
        <end position="63"/>
    </location>
</feature>
<dbReference type="EMBL" id="CP116942">
    <property type="protein sequence ID" value="WCO67868.1"/>
    <property type="molecule type" value="Genomic_DNA"/>
</dbReference>
<dbReference type="RefSeq" id="WP_272737386.1">
    <property type="nucleotide sequence ID" value="NZ_CP116942.1"/>
</dbReference>
<protein>
    <submittedName>
        <fullName evidence="2">Uncharacterized protein</fullName>
    </submittedName>
</protein>
<gene>
    <name evidence="2" type="ORF">PO878_03910</name>
</gene>
<evidence type="ECO:0000256" key="1">
    <source>
        <dbReference type="SAM" id="Coils"/>
    </source>
</evidence>
<dbReference type="AlphaFoldDB" id="A0AAF0BWB6"/>
<proteinExistence type="predicted"/>
<keyword evidence="3" id="KW-1185">Reference proteome</keyword>
<evidence type="ECO:0000313" key="2">
    <source>
        <dbReference type="EMBL" id="WCO67868.1"/>
    </source>
</evidence>
<dbReference type="Proteomes" id="UP001216390">
    <property type="component" value="Chromosome"/>
</dbReference>
<evidence type="ECO:0000313" key="3">
    <source>
        <dbReference type="Proteomes" id="UP001216390"/>
    </source>
</evidence>
<accession>A0AAF0BWB6</accession>
<sequence length="70" mass="7390">MTIEQSALDHLAASTAAAEEAREAIEASRARVAGAQDEVAAALDEQRRLLAELADALRRQDAAFAALGDR</sequence>
<name>A0AAF0BWB6_9ACTN</name>
<keyword evidence="1" id="KW-0175">Coiled coil</keyword>
<organism evidence="2 3">
    <name type="scientific">Iamia majanohamensis</name>
    <dbReference type="NCBI Taxonomy" id="467976"/>
    <lineage>
        <taxon>Bacteria</taxon>
        <taxon>Bacillati</taxon>
        <taxon>Actinomycetota</taxon>
        <taxon>Acidimicrobiia</taxon>
        <taxon>Acidimicrobiales</taxon>
        <taxon>Iamiaceae</taxon>
        <taxon>Iamia</taxon>
    </lineage>
</organism>